<keyword evidence="5" id="KW-1185">Reference proteome</keyword>
<dbReference type="RefSeq" id="WP_051923226.1">
    <property type="nucleotide sequence ID" value="NZ_CAUPKV010000012.1"/>
</dbReference>
<feature type="domain" description="GP-PDE" evidence="3">
    <location>
        <begin position="50"/>
        <end position="329"/>
    </location>
</feature>
<dbReference type="InterPro" id="IPR030395">
    <property type="entry name" value="GP_PDE_dom"/>
</dbReference>
<dbReference type="EC" id="3.1.4.44" evidence="4"/>
<dbReference type="eggNOG" id="COG0584">
    <property type="taxonomic scope" value="Bacteria"/>
</dbReference>
<dbReference type="GO" id="GO:0047395">
    <property type="term" value="F:glycerophosphoinositol glycerophosphodiesterase activity"/>
    <property type="evidence" value="ECO:0007669"/>
    <property type="project" value="UniProtKB-EC"/>
</dbReference>
<dbReference type="GO" id="GO:0006629">
    <property type="term" value="P:lipid metabolic process"/>
    <property type="evidence" value="ECO:0007669"/>
    <property type="project" value="InterPro"/>
</dbReference>
<dbReference type="EMBL" id="JGZO01000014">
    <property type="protein sequence ID" value="KFI92901.1"/>
    <property type="molecule type" value="Genomic_DNA"/>
</dbReference>
<dbReference type="GeneID" id="85164904"/>
<keyword evidence="2" id="KW-0472">Membrane</keyword>
<dbReference type="Pfam" id="PF03009">
    <property type="entry name" value="GDPD"/>
    <property type="match status" value="1"/>
</dbReference>
<dbReference type="Gene3D" id="3.20.20.190">
    <property type="entry name" value="Phosphatidylinositol (PI) phosphodiesterase"/>
    <property type="match status" value="1"/>
</dbReference>
<dbReference type="STRING" id="158787.BSCA_1631"/>
<dbReference type="SUPFAM" id="SSF51695">
    <property type="entry name" value="PLC-like phosphodiesterases"/>
    <property type="match status" value="1"/>
</dbReference>
<proteinExistence type="predicted"/>
<evidence type="ECO:0000256" key="2">
    <source>
        <dbReference type="SAM" id="Phobius"/>
    </source>
</evidence>
<keyword evidence="2" id="KW-0812">Transmembrane</keyword>
<keyword evidence="4" id="KW-0378">Hydrolase</keyword>
<dbReference type="PANTHER" id="PTHR46211">
    <property type="entry name" value="GLYCEROPHOSPHORYL DIESTER PHOSPHODIESTERASE"/>
    <property type="match status" value="1"/>
</dbReference>
<dbReference type="Proteomes" id="UP000029033">
    <property type="component" value="Unassembled WGS sequence"/>
</dbReference>
<protein>
    <submittedName>
        <fullName evidence="4">Glycerophosphodiester phosphodiesterase</fullName>
        <ecNumber evidence="4">3.1.4.44</ecNumber>
    </submittedName>
</protein>
<keyword evidence="2" id="KW-1133">Transmembrane helix</keyword>
<dbReference type="AlphaFoldDB" id="A0A087DBK1"/>
<dbReference type="PROSITE" id="PS51704">
    <property type="entry name" value="GP_PDE"/>
    <property type="match status" value="1"/>
</dbReference>
<evidence type="ECO:0000256" key="1">
    <source>
        <dbReference type="SAM" id="MobiDB-lite"/>
    </source>
</evidence>
<reference evidence="4 5" key="1">
    <citation type="submission" date="2014-03" db="EMBL/GenBank/DDBJ databases">
        <title>Genomics of Bifidobacteria.</title>
        <authorList>
            <person name="Ventura M."/>
            <person name="Milani C."/>
            <person name="Lugli G.A."/>
        </authorList>
    </citation>
    <scope>NUCLEOTIDE SEQUENCE [LARGE SCALE GENOMIC DNA]</scope>
    <source>
        <strain evidence="4 5">LMG 21589</strain>
    </source>
</reference>
<dbReference type="InterPro" id="IPR017946">
    <property type="entry name" value="PLC-like_Pdiesterase_TIM-brl"/>
</dbReference>
<comment type="caution">
    <text evidence="4">The sequence shown here is derived from an EMBL/GenBank/DDBJ whole genome shotgun (WGS) entry which is preliminary data.</text>
</comment>
<accession>A0A087DBK1</accession>
<evidence type="ECO:0000313" key="5">
    <source>
        <dbReference type="Proteomes" id="UP000029033"/>
    </source>
</evidence>
<feature type="transmembrane region" description="Helical" evidence="2">
    <location>
        <begin position="12"/>
        <end position="34"/>
    </location>
</feature>
<feature type="region of interest" description="Disordered" evidence="1">
    <location>
        <begin position="228"/>
        <end position="262"/>
    </location>
</feature>
<feature type="compositionally biased region" description="Gly residues" evidence="1">
    <location>
        <begin position="250"/>
        <end position="259"/>
    </location>
</feature>
<feature type="compositionally biased region" description="Basic and acidic residues" evidence="1">
    <location>
        <begin position="234"/>
        <end position="243"/>
    </location>
</feature>
<name>A0A087DBK1_9BIFI</name>
<evidence type="ECO:0000313" key="4">
    <source>
        <dbReference type="EMBL" id="KFI92901.1"/>
    </source>
</evidence>
<dbReference type="PANTHER" id="PTHR46211:SF14">
    <property type="entry name" value="GLYCEROPHOSPHODIESTER PHOSPHODIESTERASE"/>
    <property type="match status" value="1"/>
</dbReference>
<gene>
    <name evidence="4" type="ORF">BSCA_1631</name>
</gene>
<organism evidence="4 5">
    <name type="scientific">Bifidobacterium scardovii</name>
    <dbReference type="NCBI Taxonomy" id="158787"/>
    <lineage>
        <taxon>Bacteria</taxon>
        <taxon>Bacillati</taxon>
        <taxon>Actinomycetota</taxon>
        <taxon>Actinomycetes</taxon>
        <taxon>Bifidobacteriales</taxon>
        <taxon>Bifidobacteriaceae</taxon>
        <taxon>Bifidobacterium</taxon>
    </lineage>
</organism>
<evidence type="ECO:0000259" key="3">
    <source>
        <dbReference type="PROSITE" id="PS51704"/>
    </source>
</evidence>
<sequence>MRVHAWGPRRGAPVLAVVIAVVCAVIVCNLAAVAQRAVSGMRSVPPLHAPIVIAHRGDADAPENSLRAIRDAGFHHADYAEIDVRLTSDGVPVVFHDRYTGRLSAAGRNLKVSKLTLERLRSMPMRQRGVEFRVPTLHQALAEANRSDNGLGLLLDIKTDDRHADTVAGAVIRVIDRAPYDHLLMVMSLSRRAVRIFKQRRPHWQVGLCASGRPSLIGWGFGKMPGGGAGKRRLAPERHRNGRLDSGVTAHGGGAGGANGDDNGRPDLAMDFVVLRGKEITNGFLKVAHARGVPVYAGAVNDYRTASELLRHGVSGFLGNATARLREAIADYDYDERSAVVG</sequence>